<reference evidence="2" key="1">
    <citation type="submission" date="2022-11" db="EMBL/GenBank/DDBJ databases">
        <title>Methylomonas rapida sp. nov., Carotenoid-Producing Obligate Methanotrophs with High Growth Characteristics and Biotechnological Potential.</title>
        <authorList>
            <person name="Tikhonova E.N."/>
            <person name="Suleimanov R.Z."/>
            <person name="Miroshnikov K."/>
            <person name="Oshkin I.Y."/>
            <person name="Belova S.E."/>
            <person name="Danilova O.V."/>
            <person name="Ashikhmin A."/>
            <person name="Konopkin A."/>
            <person name="But S.Y."/>
            <person name="Khmelenina V.N."/>
            <person name="Kuznetsov N."/>
            <person name="Pimenov N.V."/>
            <person name="Dedysh S.N."/>
        </authorList>
    </citation>
    <scope>NUCLEOTIDE SEQUENCE</scope>
    <source>
        <strain evidence="2">MP1</strain>
    </source>
</reference>
<dbReference type="Proteomes" id="UP001162780">
    <property type="component" value="Chromosome"/>
</dbReference>
<dbReference type="Gene3D" id="3.40.30.10">
    <property type="entry name" value="Glutaredoxin"/>
    <property type="match status" value="1"/>
</dbReference>
<name>A0ABY7GMB9_9GAMM</name>
<organism evidence="2 3">
    <name type="scientific">Methylomonas rapida</name>
    <dbReference type="NCBI Taxonomy" id="2963939"/>
    <lineage>
        <taxon>Bacteria</taxon>
        <taxon>Pseudomonadati</taxon>
        <taxon>Pseudomonadota</taxon>
        <taxon>Gammaproteobacteria</taxon>
        <taxon>Methylococcales</taxon>
        <taxon>Methylococcaceae</taxon>
        <taxon>Methylomonas</taxon>
    </lineage>
</organism>
<dbReference type="PROSITE" id="PS51352">
    <property type="entry name" value="THIOREDOXIN_2"/>
    <property type="match status" value="1"/>
</dbReference>
<dbReference type="InterPro" id="IPR050553">
    <property type="entry name" value="Thioredoxin_ResA/DsbE_sf"/>
</dbReference>
<feature type="domain" description="Thioredoxin" evidence="1">
    <location>
        <begin position="28"/>
        <end position="168"/>
    </location>
</feature>
<protein>
    <submittedName>
        <fullName evidence="2">TlpA disulfide reductase family protein</fullName>
    </submittedName>
</protein>
<evidence type="ECO:0000259" key="1">
    <source>
        <dbReference type="PROSITE" id="PS51352"/>
    </source>
</evidence>
<sequence length="168" mass="19087">MMKNSGWRWLALCLMLILAVGCTRRGGLQIDDPAPVVSLPDFHGKTVNLPQDLKGKVLLVRFWSLDCVYCNKEMLPALEALYQKYKDKGFVPVAIDVGQYDGKDERWKRFEQLTYPMLNDERGLVARRFGVIGMPTSFVIDREGILRGKITGEAGLDEFEKLFTTVLN</sequence>
<dbReference type="PANTHER" id="PTHR42852">
    <property type="entry name" value="THIOL:DISULFIDE INTERCHANGE PROTEIN DSBE"/>
    <property type="match status" value="1"/>
</dbReference>
<dbReference type="InterPro" id="IPR013766">
    <property type="entry name" value="Thioredoxin_domain"/>
</dbReference>
<dbReference type="PANTHER" id="PTHR42852:SF13">
    <property type="entry name" value="PROTEIN DIPZ"/>
    <property type="match status" value="1"/>
</dbReference>
<keyword evidence="3" id="KW-1185">Reference proteome</keyword>
<dbReference type="SUPFAM" id="SSF52833">
    <property type="entry name" value="Thioredoxin-like"/>
    <property type="match status" value="1"/>
</dbReference>
<evidence type="ECO:0000313" key="3">
    <source>
        <dbReference type="Proteomes" id="UP001162780"/>
    </source>
</evidence>
<dbReference type="InterPro" id="IPR036249">
    <property type="entry name" value="Thioredoxin-like_sf"/>
</dbReference>
<dbReference type="CDD" id="cd02966">
    <property type="entry name" value="TlpA_like_family"/>
    <property type="match status" value="1"/>
</dbReference>
<evidence type="ECO:0000313" key="2">
    <source>
        <dbReference type="EMBL" id="WAR45641.1"/>
    </source>
</evidence>
<dbReference type="InterPro" id="IPR000866">
    <property type="entry name" value="AhpC/TSA"/>
</dbReference>
<dbReference type="PROSITE" id="PS51257">
    <property type="entry name" value="PROKAR_LIPOPROTEIN"/>
    <property type="match status" value="1"/>
</dbReference>
<accession>A0ABY7GMB9</accession>
<dbReference type="RefSeq" id="WP_255186550.1">
    <property type="nucleotide sequence ID" value="NZ_CP113517.1"/>
</dbReference>
<gene>
    <name evidence="2" type="ORF">NM686_003760</name>
</gene>
<dbReference type="EMBL" id="CP113517">
    <property type="protein sequence ID" value="WAR45641.1"/>
    <property type="molecule type" value="Genomic_DNA"/>
</dbReference>
<dbReference type="Pfam" id="PF00578">
    <property type="entry name" value="AhpC-TSA"/>
    <property type="match status" value="1"/>
</dbReference>
<proteinExistence type="predicted"/>